<feature type="DNA-binding region" description="H-T-H motif" evidence="2">
    <location>
        <begin position="24"/>
        <end position="43"/>
    </location>
</feature>
<accession>A0ABW1U947</accession>
<dbReference type="RefSeq" id="WP_225418608.1">
    <property type="nucleotide sequence ID" value="NZ_JBHSSO010000009.1"/>
</dbReference>
<dbReference type="SUPFAM" id="SSF46689">
    <property type="entry name" value="Homeodomain-like"/>
    <property type="match status" value="1"/>
</dbReference>
<dbReference type="PANTHER" id="PTHR43479">
    <property type="entry name" value="ACREF/ENVCD OPERON REPRESSOR-RELATED"/>
    <property type="match status" value="1"/>
</dbReference>
<dbReference type="Pfam" id="PF14278">
    <property type="entry name" value="TetR_C_8"/>
    <property type="match status" value="1"/>
</dbReference>
<feature type="domain" description="HTH tetR-type" evidence="3">
    <location>
        <begin position="1"/>
        <end position="61"/>
    </location>
</feature>
<keyword evidence="5" id="KW-1185">Reference proteome</keyword>
<dbReference type="InterPro" id="IPR039532">
    <property type="entry name" value="TetR_C_Firmicutes"/>
</dbReference>
<protein>
    <submittedName>
        <fullName evidence="4">TetR/AcrR family transcriptional regulator</fullName>
    </submittedName>
</protein>
<comment type="caution">
    <text evidence="4">The sequence shown here is derived from an EMBL/GenBank/DDBJ whole genome shotgun (WGS) entry which is preliminary data.</text>
</comment>
<dbReference type="InterPro" id="IPR001647">
    <property type="entry name" value="HTH_TetR"/>
</dbReference>
<proteinExistence type="predicted"/>
<evidence type="ECO:0000313" key="5">
    <source>
        <dbReference type="Proteomes" id="UP001596258"/>
    </source>
</evidence>
<organism evidence="4 5">
    <name type="scientific">Levilactobacillus angrenensis</name>
    <dbReference type="NCBI Taxonomy" id="2486020"/>
    <lineage>
        <taxon>Bacteria</taxon>
        <taxon>Bacillati</taxon>
        <taxon>Bacillota</taxon>
        <taxon>Bacilli</taxon>
        <taxon>Lactobacillales</taxon>
        <taxon>Lactobacillaceae</taxon>
        <taxon>Levilactobacillus</taxon>
    </lineage>
</organism>
<dbReference type="InterPro" id="IPR009057">
    <property type="entry name" value="Homeodomain-like_sf"/>
</dbReference>
<evidence type="ECO:0000313" key="4">
    <source>
        <dbReference type="EMBL" id="MFC6289196.1"/>
    </source>
</evidence>
<evidence type="ECO:0000259" key="3">
    <source>
        <dbReference type="PROSITE" id="PS50977"/>
    </source>
</evidence>
<dbReference type="InterPro" id="IPR050624">
    <property type="entry name" value="HTH-type_Tx_Regulator"/>
</dbReference>
<reference evidence="5" key="1">
    <citation type="journal article" date="2019" name="Int. J. Syst. Evol. Microbiol.">
        <title>The Global Catalogue of Microorganisms (GCM) 10K type strain sequencing project: providing services to taxonomists for standard genome sequencing and annotation.</title>
        <authorList>
            <consortium name="The Broad Institute Genomics Platform"/>
            <consortium name="The Broad Institute Genome Sequencing Center for Infectious Disease"/>
            <person name="Wu L."/>
            <person name="Ma J."/>
        </authorList>
    </citation>
    <scope>NUCLEOTIDE SEQUENCE [LARGE SCALE GENOMIC DNA]</scope>
    <source>
        <strain evidence="5">CCM 8893</strain>
    </source>
</reference>
<evidence type="ECO:0000256" key="2">
    <source>
        <dbReference type="PROSITE-ProRule" id="PRU00335"/>
    </source>
</evidence>
<keyword evidence="1 2" id="KW-0238">DNA-binding</keyword>
<dbReference type="PANTHER" id="PTHR43479:SF7">
    <property type="entry name" value="TETR-FAMILY TRANSCRIPTIONAL REGULATOR"/>
    <property type="match status" value="1"/>
</dbReference>
<dbReference type="EMBL" id="JBHSSO010000009">
    <property type="protein sequence ID" value="MFC6289196.1"/>
    <property type="molecule type" value="Genomic_DNA"/>
</dbReference>
<gene>
    <name evidence="4" type="ORF">ACFP1M_03155</name>
</gene>
<dbReference type="Gene3D" id="1.10.357.10">
    <property type="entry name" value="Tetracycline Repressor, domain 2"/>
    <property type="match status" value="1"/>
</dbReference>
<dbReference type="PROSITE" id="PS50977">
    <property type="entry name" value="HTH_TETR_2"/>
    <property type="match status" value="1"/>
</dbReference>
<name>A0ABW1U947_9LACO</name>
<evidence type="ECO:0000256" key="1">
    <source>
        <dbReference type="ARBA" id="ARBA00023125"/>
    </source>
</evidence>
<dbReference type="Proteomes" id="UP001596258">
    <property type="component" value="Unassembled WGS sequence"/>
</dbReference>
<sequence length="199" mass="22825">MRTNERLRQALSTLLQQQSLKQISVQKLTQKAQITRGTFYLHYKDKLDFLEQTEQQVIDEWFATAKTTTITPQGDPTNGFALGPALRYVDEHHQILLVLLHPQFTQFQPRLLQRFERELLAYGRQLPAPAGDEPPVDIQAAYLATAFTGLVHHWLNDNRRYRPEFLARTFCQLLAPETTPLATWFAPVGIDSPVNAEKA</sequence>